<feature type="transmembrane region" description="Helical" evidence="8">
    <location>
        <begin position="296"/>
        <end position="315"/>
    </location>
</feature>
<feature type="transmembrane region" description="Helical" evidence="8">
    <location>
        <begin position="548"/>
        <end position="569"/>
    </location>
</feature>
<keyword evidence="2" id="KW-0813">Transport</keyword>
<dbReference type="PROSITE" id="PS50850">
    <property type="entry name" value="MFS"/>
    <property type="match status" value="1"/>
</dbReference>
<feature type="transmembrane region" description="Helical" evidence="8">
    <location>
        <begin position="207"/>
        <end position="234"/>
    </location>
</feature>
<keyword evidence="5 8" id="KW-0472">Membrane</keyword>
<evidence type="ECO:0000313" key="10">
    <source>
        <dbReference type="EMBL" id="ETS85968.1"/>
    </source>
</evidence>
<dbReference type="PANTHER" id="PTHR23502:SF26">
    <property type="entry name" value="MAJOR FACILITATOR SUPERFAMILY (MFS) PROFILE DOMAIN-CONTAINING PROTEIN"/>
    <property type="match status" value="1"/>
</dbReference>
<sequence length="618" mass="67328">MEQHEGGRVTERHIHRRFSTIEGWREVANNLYYAAGHGLINLSTYPDLDSIHDDNGETITRQASGTAHDESTNDSTIQQTDSEDPFADPVPVEDRRRTQNLFSNSLGIGNAGENQDTFKDTKTSPAEEPYHVFTSRQRWFVVIIIGAAGLFSGLSSNIYFPALDAIAQDLNVSIQTVSLTITSYLVIQGISPVIWGSFADALGRRPIYLASFAVYITANVVLSFSPNFTILIIFRGLQAAGSASTVSIGNGVIQDITQPAERGSYISFYQAIRNFSIAVGPVLGGALSNSLGFRSIFVFLLIISSITLGFILVFLPETMRNIAGNGSLRLKGIYRPLIRIFRKEPDYMRDPEYAVQRKKISISTFTDPLRLLGQKDILLNLVFGGIIYTIWSMVTSTTTSIFKSAFGLDELLVGLAFLPNGLGTIVGSAVIGKLMNKDFAAAEVTYRAQHNLPPEYKIPSKAIPTDFNIEHARLKHLSWVTLLFTLATGIYGFTVSSSSLTSKPVWVIVPLLLQFFIAATSNAVFAMNQTMVSDLCPGKGASSTAINNLVRCGLAAVGVAFAETMVTALGPATSFLLLALIVVACTPMAVVNWFYGPGWRRQRMKKQAAKAGGDTEKA</sequence>
<dbReference type="GO" id="GO:0140115">
    <property type="term" value="P:export across plasma membrane"/>
    <property type="evidence" value="ECO:0007669"/>
    <property type="project" value="UniProtKB-ARBA"/>
</dbReference>
<dbReference type="GO" id="GO:0005886">
    <property type="term" value="C:plasma membrane"/>
    <property type="evidence" value="ECO:0007669"/>
    <property type="project" value="TreeGrafter"/>
</dbReference>
<dbReference type="GO" id="GO:0015137">
    <property type="term" value="F:citrate transmembrane transporter activity"/>
    <property type="evidence" value="ECO:0007669"/>
    <property type="project" value="UniProtKB-ARBA"/>
</dbReference>
<proteinExistence type="predicted"/>
<dbReference type="eggNOG" id="KOG0255">
    <property type="taxonomic scope" value="Eukaryota"/>
</dbReference>
<dbReference type="GeneID" id="19269006"/>
<dbReference type="Gene3D" id="1.20.1250.20">
    <property type="entry name" value="MFS general substrate transporter like domains"/>
    <property type="match status" value="1"/>
</dbReference>
<protein>
    <recommendedName>
        <fullName evidence="9">Major facilitator superfamily (MFS) profile domain-containing protein</fullName>
    </recommendedName>
</protein>
<feature type="transmembrane region" description="Helical" evidence="8">
    <location>
        <begin position="575"/>
        <end position="595"/>
    </location>
</feature>
<evidence type="ECO:0000256" key="8">
    <source>
        <dbReference type="SAM" id="Phobius"/>
    </source>
</evidence>
<feature type="transmembrane region" description="Helical" evidence="8">
    <location>
        <begin position="505"/>
        <end position="527"/>
    </location>
</feature>
<dbReference type="InterPro" id="IPR036259">
    <property type="entry name" value="MFS_trans_sf"/>
</dbReference>
<feature type="region of interest" description="Disordered" evidence="7">
    <location>
        <begin position="62"/>
        <end position="125"/>
    </location>
</feature>
<dbReference type="EMBL" id="KI912110">
    <property type="protein sequence ID" value="ETS85968.1"/>
    <property type="molecule type" value="Genomic_DNA"/>
</dbReference>
<dbReference type="Pfam" id="PF07690">
    <property type="entry name" value="MFS_1"/>
    <property type="match status" value="1"/>
</dbReference>
<evidence type="ECO:0000256" key="3">
    <source>
        <dbReference type="ARBA" id="ARBA00022692"/>
    </source>
</evidence>
<organism evidence="10 11">
    <name type="scientific">Pestalotiopsis fici (strain W106-1 / CGMCC3.15140)</name>
    <dbReference type="NCBI Taxonomy" id="1229662"/>
    <lineage>
        <taxon>Eukaryota</taxon>
        <taxon>Fungi</taxon>
        <taxon>Dikarya</taxon>
        <taxon>Ascomycota</taxon>
        <taxon>Pezizomycotina</taxon>
        <taxon>Sordariomycetes</taxon>
        <taxon>Xylariomycetidae</taxon>
        <taxon>Amphisphaeriales</taxon>
        <taxon>Sporocadaceae</taxon>
        <taxon>Pestalotiopsis</taxon>
    </lineage>
</organism>
<keyword evidence="4 8" id="KW-1133">Transmembrane helix</keyword>
<feature type="domain" description="Major facilitator superfamily (MFS) profile" evidence="9">
    <location>
        <begin position="141"/>
        <end position="600"/>
    </location>
</feature>
<gene>
    <name evidence="10" type="ORF">PFICI_03993</name>
</gene>
<dbReference type="RefSeq" id="XP_007830765.1">
    <property type="nucleotide sequence ID" value="XM_007832574.1"/>
</dbReference>
<dbReference type="OrthoDB" id="440553at2759"/>
<dbReference type="FunFam" id="1.20.1720.10:FF:000009">
    <property type="entry name" value="MFS multidrug transporter"/>
    <property type="match status" value="1"/>
</dbReference>
<comment type="subcellular location">
    <subcellularLocation>
        <location evidence="1">Membrane</location>
        <topology evidence="1">Multi-pass membrane protein</topology>
    </subcellularLocation>
</comment>
<feature type="transmembrane region" description="Helical" evidence="8">
    <location>
        <begin position="477"/>
        <end position="493"/>
    </location>
</feature>
<keyword evidence="11" id="KW-1185">Reference proteome</keyword>
<keyword evidence="6" id="KW-0325">Glycoprotein</keyword>
<evidence type="ECO:0000313" key="11">
    <source>
        <dbReference type="Proteomes" id="UP000030651"/>
    </source>
</evidence>
<dbReference type="OMA" id="TEREYCQ"/>
<feature type="transmembrane region" description="Helical" evidence="8">
    <location>
        <begin position="172"/>
        <end position="195"/>
    </location>
</feature>
<evidence type="ECO:0000256" key="4">
    <source>
        <dbReference type="ARBA" id="ARBA00022989"/>
    </source>
</evidence>
<accession>W3XIS0</accession>
<dbReference type="SUPFAM" id="SSF103473">
    <property type="entry name" value="MFS general substrate transporter"/>
    <property type="match status" value="1"/>
</dbReference>
<evidence type="ECO:0000256" key="6">
    <source>
        <dbReference type="ARBA" id="ARBA00023180"/>
    </source>
</evidence>
<evidence type="ECO:0000256" key="5">
    <source>
        <dbReference type="ARBA" id="ARBA00023136"/>
    </source>
</evidence>
<evidence type="ECO:0000256" key="1">
    <source>
        <dbReference type="ARBA" id="ARBA00004141"/>
    </source>
</evidence>
<feature type="compositionally biased region" description="Polar residues" evidence="7">
    <location>
        <begin position="99"/>
        <end position="115"/>
    </location>
</feature>
<dbReference type="InterPro" id="IPR020846">
    <property type="entry name" value="MFS_dom"/>
</dbReference>
<feature type="transmembrane region" description="Helical" evidence="8">
    <location>
        <begin position="411"/>
        <end position="431"/>
    </location>
</feature>
<dbReference type="PANTHER" id="PTHR23502">
    <property type="entry name" value="MAJOR FACILITATOR SUPERFAMILY"/>
    <property type="match status" value="1"/>
</dbReference>
<name>W3XIS0_PESFW</name>
<dbReference type="InParanoid" id="W3XIS0"/>
<dbReference type="Gene3D" id="1.20.1720.10">
    <property type="entry name" value="Multidrug resistance protein D"/>
    <property type="match status" value="1"/>
</dbReference>
<dbReference type="FunFam" id="1.20.1250.20:FF:000172">
    <property type="entry name" value="MFS multidrug resistance transporter"/>
    <property type="match status" value="1"/>
</dbReference>
<feature type="transmembrane region" description="Helical" evidence="8">
    <location>
        <begin position="139"/>
        <end position="160"/>
    </location>
</feature>
<evidence type="ECO:0000259" key="9">
    <source>
        <dbReference type="PROSITE" id="PS50850"/>
    </source>
</evidence>
<dbReference type="AlphaFoldDB" id="W3XIS0"/>
<dbReference type="HOGENOM" id="CLU_008455_8_4_1"/>
<dbReference type="Proteomes" id="UP000030651">
    <property type="component" value="Unassembled WGS sequence"/>
</dbReference>
<evidence type="ECO:0000256" key="7">
    <source>
        <dbReference type="SAM" id="MobiDB-lite"/>
    </source>
</evidence>
<feature type="transmembrane region" description="Helical" evidence="8">
    <location>
        <begin position="377"/>
        <end position="399"/>
    </location>
</feature>
<dbReference type="KEGG" id="pfy:PFICI_03993"/>
<reference evidence="11" key="1">
    <citation type="journal article" date="2015" name="BMC Genomics">
        <title>Genomic and transcriptomic analysis of the endophytic fungus Pestalotiopsis fici reveals its lifestyle and high potential for synthesis of natural products.</title>
        <authorList>
            <person name="Wang X."/>
            <person name="Zhang X."/>
            <person name="Liu L."/>
            <person name="Xiang M."/>
            <person name="Wang W."/>
            <person name="Sun X."/>
            <person name="Che Y."/>
            <person name="Guo L."/>
            <person name="Liu G."/>
            <person name="Guo L."/>
            <person name="Wang C."/>
            <person name="Yin W.B."/>
            <person name="Stadler M."/>
            <person name="Zhang X."/>
            <person name="Liu X."/>
        </authorList>
    </citation>
    <scope>NUCLEOTIDE SEQUENCE [LARGE SCALE GENOMIC DNA]</scope>
    <source>
        <strain evidence="11">W106-1 / CGMCC3.15140</strain>
    </source>
</reference>
<evidence type="ECO:0000256" key="2">
    <source>
        <dbReference type="ARBA" id="ARBA00022448"/>
    </source>
</evidence>
<keyword evidence="3 8" id="KW-0812">Transmembrane</keyword>
<dbReference type="InterPro" id="IPR011701">
    <property type="entry name" value="MFS"/>
</dbReference>